<proteinExistence type="predicted"/>
<evidence type="ECO:0000313" key="4">
    <source>
        <dbReference type="Proteomes" id="UP001153714"/>
    </source>
</evidence>
<keyword evidence="1" id="KW-0175">Coiled coil</keyword>
<gene>
    <name evidence="3" type="ORF">DIATSA_LOCUS8054</name>
</gene>
<reference evidence="3" key="1">
    <citation type="submission" date="2021-12" db="EMBL/GenBank/DDBJ databases">
        <authorList>
            <person name="King R."/>
        </authorList>
    </citation>
    <scope>NUCLEOTIDE SEQUENCE</scope>
</reference>
<dbReference type="AlphaFoldDB" id="A0A9N9R576"/>
<dbReference type="Proteomes" id="UP001153714">
    <property type="component" value="Chromosome 21"/>
</dbReference>
<protein>
    <recommendedName>
        <fullName evidence="5">Zinc finger DNA binding protein</fullName>
    </recommendedName>
</protein>
<evidence type="ECO:0000256" key="2">
    <source>
        <dbReference type="SAM" id="MobiDB-lite"/>
    </source>
</evidence>
<feature type="compositionally biased region" description="Low complexity" evidence="2">
    <location>
        <begin position="50"/>
        <end position="63"/>
    </location>
</feature>
<evidence type="ECO:0008006" key="5">
    <source>
        <dbReference type="Google" id="ProtNLM"/>
    </source>
</evidence>
<dbReference type="OrthoDB" id="7454255at2759"/>
<organism evidence="3 4">
    <name type="scientific">Diatraea saccharalis</name>
    <name type="common">sugarcane borer</name>
    <dbReference type="NCBI Taxonomy" id="40085"/>
    <lineage>
        <taxon>Eukaryota</taxon>
        <taxon>Metazoa</taxon>
        <taxon>Ecdysozoa</taxon>
        <taxon>Arthropoda</taxon>
        <taxon>Hexapoda</taxon>
        <taxon>Insecta</taxon>
        <taxon>Pterygota</taxon>
        <taxon>Neoptera</taxon>
        <taxon>Endopterygota</taxon>
        <taxon>Lepidoptera</taxon>
        <taxon>Glossata</taxon>
        <taxon>Ditrysia</taxon>
        <taxon>Pyraloidea</taxon>
        <taxon>Crambidae</taxon>
        <taxon>Crambinae</taxon>
        <taxon>Diatraea</taxon>
    </lineage>
</organism>
<name>A0A9N9R576_9NEOP</name>
<feature type="coiled-coil region" evidence="1">
    <location>
        <begin position="103"/>
        <end position="151"/>
    </location>
</feature>
<sequence>MNPARSPPQYQAKQATTTVSYYGSDSAINEMTQDCNENKMFINSKRQKRSLFQSTPSESSSQSGTEIKRLFDELRTQQEQKFESLNSAINVVITQNQEIGKTMEFMSKQYDDLLLKITNLEKENINYKKKVELLENKIDMLEKNTHNSTVEIRNIPLQKNETRQIISQIVKDIGCAVSLSTPIQDLEIRDIYRTKAETIVVDFSTTQRKESLMLNLKKLNKSKRSNKEPMLNTLNIKLSGPNKTIYISEYLTHKARRLFFLARENVKMKKLAAAWSSYGKIYVKKQEDQPPKRIDTEDDLIIASK</sequence>
<reference evidence="3" key="2">
    <citation type="submission" date="2022-10" db="EMBL/GenBank/DDBJ databases">
        <authorList>
            <consortium name="ENA_rothamsted_submissions"/>
            <consortium name="culmorum"/>
            <person name="King R."/>
        </authorList>
    </citation>
    <scope>NUCLEOTIDE SEQUENCE</scope>
</reference>
<evidence type="ECO:0000313" key="3">
    <source>
        <dbReference type="EMBL" id="CAG9790386.1"/>
    </source>
</evidence>
<keyword evidence="4" id="KW-1185">Reference proteome</keyword>
<dbReference type="EMBL" id="OU893352">
    <property type="protein sequence ID" value="CAG9790386.1"/>
    <property type="molecule type" value="Genomic_DNA"/>
</dbReference>
<accession>A0A9N9R576</accession>
<feature type="region of interest" description="Disordered" evidence="2">
    <location>
        <begin position="46"/>
        <end position="65"/>
    </location>
</feature>
<evidence type="ECO:0000256" key="1">
    <source>
        <dbReference type="SAM" id="Coils"/>
    </source>
</evidence>